<evidence type="ECO:0000256" key="5">
    <source>
        <dbReference type="ARBA" id="ARBA00013198"/>
    </source>
</evidence>
<evidence type="ECO:0000256" key="7">
    <source>
        <dbReference type="RuleBase" id="RU365095"/>
    </source>
</evidence>
<evidence type="ECO:0000256" key="6">
    <source>
        <dbReference type="ARBA" id="ARBA00020337"/>
    </source>
</evidence>
<gene>
    <name evidence="7 9" type="primary">pgl</name>
    <name evidence="9" type="ORF">NR989_11150</name>
</gene>
<name>A0ABY8C9F9_9GAMM</name>
<dbReference type="Proteomes" id="UP001222275">
    <property type="component" value="Chromosome"/>
</dbReference>
<evidence type="ECO:0000256" key="2">
    <source>
        <dbReference type="ARBA" id="ARBA00002681"/>
    </source>
</evidence>
<comment type="function">
    <text evidence="2 7">Hydrolysis of 6-phosphogluconolactone to 6-phosphogluconate.</text>
</comment>
<dbReference type="Gene3D" id="3.40.50.1360">
    <property type="match status" value="1"/>
</dbReference>
<feature type="domain" description="Glucosamine/galactosamine-6-phosphate isomerase" evidence="8">
    <location>
        <begin position="15"/>
        <end position="237"/>
    </location>
</feature>
<dbReference type="PANTHER" id="PTHR11054">
    <property type="entry name" value="6-PHOSPHOGLUCONOLACTONASE"/>
    <property type="match status" value="1"/>
</dbReference>
<proteinExistence type="inferred from homology"/>
<dbReference type="RefSeq" id="WP_275594812.1">
    <property type="nucleotide sequence ID" value="NZ_CP102381.1"/>
</dbReference>
<dbReference type="InterPro" id="IPR005900">
    <property type="entry name" value="6-phosphogluconolactonase_DevB"/>
</dbReference>
<dbReference type="Pfam" id="PF01182">
    <property type="entry name" value="Glucosamine_iso"/>
    <property type="match status" value="1"/>
</dbReference>
<reference evidence="9 10" key="1">
    <citation type="submission" date="2022-06" db="EMBL/GenBank/DDBJ databases">
        <title>Thiomicrohabdus sp. nov, an obligately chemolithoautotrophic, sulfur-oxidizing bacterium isolated from beach of Guanyin Mountain. Amoy.</title>
        <authorList>
            <person name="Zhu H."/>
        </authorList>
    </citation>
    <scope>NUCLEOTIDE SEQUENCE [LARGE SCALE GENOMIC DNA]</scope>
    <source>
        <strain evidence="9 10">XGS-01</strain>
    </source>
</reference>
<evidence type="ECO:0000256" key="3">
    <source>
        <dbReference type="ARBA" id="ARBA00004961"/>
    </source>
</evidence>
<comment type="catalytic activity">
    <reaction evidence="1 7">
        <text>6-phospho-D-glucono-1,5-lactone + H2O = 6-phospho-D-gluconate + H(+)</text>
        <dbReference type="Rhea" id="RHEA:12556"/>
        <dbReference type="ChEBI" id="CHEBI:15377"/>
        <dbReference type="ChEBI" id="CHEBI:15378"/>
        <dbReference type="ChEBI" id="CHEBI:57955"/>
        <dbReference type="ChEBI" id="CHEBI:58759"/>
        <dbReference type="EC" id="3.1.1.31"/>
    </reaction>
</comment>
<dbReference type="NCBIfam" id="TIGR01198">
    <property type="entry name" value="pgl"/>
    <property type="match status" value="1"/>
</dbReference>
<dbReference type="EMBL" id="CP102381">
    <property type="protein sequence ID" value="WEJ62554.1"/>
    <property type="molecule type" value="Genomic_DNA"/>
</dbReference>
<accession>A0ABY8C9F9</accession>
<dbReference type="InterPro" id="IPR006148">
    <property type="entry name" value="Glc/Gal-6P_isomerase"/>
</dbReference>
<keyword evidence="7 9" id="KW-0378">Hydrolase</keyword>
<dbReference type="CDD" id="cd01400">
    <property type="entry name" value="6PGL"/>
    <property type="match status" value="1"/>
</dbReference>
<evidence type="ECO:0000259" key="8">
    <source>
        <dbReference type="Pfam" id="PF01182"/>
    </source>
</evidence>
<comment type="similarity">
    <text evidence="4 7">Belongs to the glucosamine/galactosamine-6-phosphate isomerase family. 6-phosphogluconolactonase subfamily.</text>
</comment>
<sequence length="245" mass="27415">MAVDNLPDDWHVFDNAEQLAHRVTLEILAEAKKAIEERGAFHFITAGGTTPNRCYEMLSKAKADWSKWHIYMGDERVLHFNDSERNSQALLKHWLNNNDIPAKNIHFINTEAGAEKSAKQYACLFDSVAEFDLCLLGMGEDGHTASLFPGHNESEYIQTICCEEVCENAFVSAPIIIENNSPKAPSQRVSLNYVAFSKSRLLIKLVTGANKQEAVSKWLHDNKPLPISLINGKKTKVYLDQAAIG</sequence>
<dbReference type="InterPro" id="IPR037171">
    <property type="entry name" value="NagB/RpiA_transferase-like"/>
</dbReference>
<evidence type="ECO:0000256" key="4">
    <source>
        <dbReference type="ARBA" id="ARBA00010662"/>
    </source>
</evidence>
<evidence type="ECO:0000313" key="10">
    <source>
        <dbReference type="Proteomes" id="UP001222275"/>
    </source>
</evidence>
<evidence type="ECO:0000256" key="1">
    <source>
        <dbReference type="ARBA" id="ARBA00000832"/>
    </source>
</evidence>
<organism evidence="9 10">
    <name type="scientific">Thiomicrorhabdus lithotrophica</name>
    <dbReference type="NCBI Taxonomy" id="2949997"/>
    <lineage>
        <taxon>Bacteria</taxon>
        <taxon>Pseudomonadati</taxon>
        <taxon>Pseudomonadota</taxon>
        <taxon>Gammaproteobacteria</taxon>
        <taxon>Thiotrichales</taxon>
        <taxon>Piscirickettsiaceae</taxon>
        <taxon>Thiomicrorhabdus</taxon>
    </lineage>
</organism>
<dbReference type="InterPro" id="IPR039104">
    <property type="entry name" value="6PGL"/>
</dbReference>
<dbReference type="PANTHER" id="PTHR11054:SF0">
    <property type="entry name" value="6-PHOSPHOGLUCONOLACTONASE"/>
    <property type="match status" value="1"/>
</dbReference>
<keyword evidence="10" id="KW-1185">Reference proteome</keyword>
<evidence type="ECO:0000313" key="9">
    <source>
        <dbReference type="EMBL" id="WEJ62554.1"/>
    </source>
</evidence>
<dbReference type="GO" id="GO:0017057">
    <property type="term" value="F:6-phosphogluconolactonase activity"/>
    <property type="evidence" value="ECO:0007669"/>
    <property type="project" value="UniProtKB-EC"/>
</dbReference>
<dbReference type="SUPFAM" id="SSF100950">
    <property type="entry name" value="NagB/RpiA/CoA transferase-like"/>
    <property type="match status" value="1"/>
</dbReference>
<dbReference type="EC" id="3.1.1.31" evidence="5 7"/>
<protein>
    <recommendedName>
        <fullName evidence="6 7">6-phosphogluconolactonase</fullName>
        <shortName evidence="7">6PGL</shortName>
        <ecNumber evidence="5 7">3.1.1.31</ecNumber>
    </recommendedName>
</protein>
<comment type="pathway">
    <text evidence="3 7">Carbohydrate degradation; pentose phosphate pathway; D-ribulose 5-phosphate from D-glucose 6-phosphate (oxidative stage): step 2/3.</text>
</comment>